<comment type="caution">
    <text evidence="5">The sequence shown here is derived from an EMBL/GenBank/DDBJ whole genome shotgun (WGS) entry which is preliminary data.</text>
</comment>
<name>A0AAV5AGF9_9AGAM</name>
<evidence type="ECO:0000256" key="2">
    <source>
        <dbReference type="ARBA" id="ARBA00022679"/>
    </source>
</evidence>
<dbReference type="AlphaFoldDB" id="A0AAV5AGF9"/>
<evidence type="ECO:0000313" key="5">
    <source>
        <dbReference type="EMBL" id="GJJ13724.1"/>
    </source>
</evidence>
<comment type="similarity">
    <text evidence="4">Belongs to the class I-like SAM-binding methyltransferase superfamily.</text>
</comment>
<reference evidence="5" key="1">
    <citation type="submission" date="2021-10" db="EMBL/GenBank/DDBJ databases">
        <title>De novo Genome Assembly of Clathrus columnatus (Basidiomycota, Fungi) Using Illumina and Nanopore Sequence Data.</title>
        <authorList>
            <person name="Ogiso-Tanaka E."/>
            <person name="Itagaki H."/>
            <person name="Hosoya T."/>
            <person name="Hosaka K."/>
        </authorList>
    </citation>
    <scope>NUCLEOTIDE SEQUENCE</scope>
    <source>
        <strain evidence="5">MO-923</strain>
    </source>
</reference>
<evidence type="ECO:0000256" key="1">
    <source>
        <dbReference type="ARBA" id="ARBA00005179"/>
    </source>
</evidence>
<keyword evidence="3" id="KW-0949">S-adenosyl-L-methionine</keyword>
<dbReference type="PANTHER" id="PTHR35897:SF1">
    <property type="entry name" value="METHYLTRANSFERASE AUSD"/>
    <property type="match status" value="1"/>
</dbReference>
<evidence type="ECO:0000256" key="4">
    <source>
        <dbReference type="ARBA" id="ARBA00038314"/>
    </source>
</evidence>
<dbReference type="PANTHER" id="PTHR35897">
    <property type="entry name" value="METHYLTRANSFERASE AUSD"/>
    <property type="match status" value="1"/>
</dbReference>
<organism evidence="5 6">
    <name type="scientific">Clathrus columnatus</name>
    <dbReference type="NCBI Taxonomy" id="1419009"/>
    <lineage>
        <taxon>Eukaryota</taxon>
        <taxon>Fungi</taxon>
        <taxon>Dikarya</taxon>
        <taxon>Basidiomycota</taxon>
        <taxon>Agaricomycotina</taxon>
        <taxon>Agaricomycetes</taxon>
        <taxon>Phallomycetidae</taxon>
        <taxon>Phallales</taxon>
        <taxon>Clathraceae</taxon>
        <taxon>Clathrus</taxon>
    </lineage>
</organism>
<comment type="pathway">
    <text evidence="1">Secondary metabolite biosynthesis.</text>
</comment>
<evidence type="ECO:0000313" key="6">
    <source>
        <dbReference type="Proteomes" id="UP001050691"/>
    </source>
</evidence>
<dbReference type="GO" id="GO:0016740">
    <property type="term" value="F:transferase activity"/>
    <property type="evidence" value="ECO:0007669"/>
    <property type="project" value="UniProtKB-KW"/>
</dbReference>
<dbReference type="EMBL" id="BPWL01000009">
    <property type="protein sequence ID" value="GJJ13724.1"/>
    <property type="molecule type" value="Genomic_DNA"/>
</dbReference>
<proteinExistence type="inferred from homology"/>
<evidence type="ECO:0008006" key="7">
    <source>
        <dbReference type="Google" id="ProtNLM"/>
    </source>
</evidence>
<accession>A0AAV5AGF9</accession>
<protein>
    <recommendedName>
        <fullName evidence="7">Methyltransferase domain-containing protein</fullName>
    </recommendedName>
</protein>
<dbReference type="InterPro" id="IPR029063">
    <property type="entry name" value="SAM-dependent_MTases_sf"/>
</dbReference>
<dbReference type="SUPFAM" id="SSF53335">
    <property type="entry name" value="S-adenosyl-L-methionine-dependent methyltransferases"/>
    <property type="match status" value="1"/>
</dbReference>
<dbReference type="Proteomes" id="UP001050691">
    <property type="component" value="Unassembled WGS sequence"/>
</dbReference>
<keyword evidence="6" id="KW-1185">Reference proteome</keyword>
<dbReference type="InterPro" id="IPR051654">
    <property type="entry name" value="Meroterpenoid_MTases"/>
</dbReference>
<dbReference type="Gene3D" id="3.40.50.150">
    <property type="entry name" value="Vaccinia Virus protein VP39"/>
    <property type="match status" value="1"/>
</dbReference>
<sequence>MSNFNDPPKPLDPSLYAIADDDAKFLKECTGITDDEELKRHILTVQAEAYVLPGNLAYPVVLDLAKKRENAIMLDIGCCLGNDSRRAIADGFPLHNVLCSDLLAGFFNVGHKLYKTTPESYPLAFFEGDIFNTDFAFAETTTTTIPKLSTLTNLGQLKGKISVIHGSAFFHLFEDAKQRELAKILAQLLSPEPGSIILGCQAGSKTRTEVAPRMFSSVTWNDVWIGENGLFRPDEVEVHAYARPPTDDEIRATTQRHDDEYFWLTWSVTRK</sequence>
<keyword evidence="2" id="KW-0808">Transferase</keyword>
<evidence type="ECO:0000256" key="3">
    <source>
        <dbReference type="ARBA" id="ARBA00022691"/>
    </source>
</evidence>
<gene>
    <name evidence="5" type="ORF">Clacol_007980</name>
</gene>